<sequence>MKSRLLPFAVALVLGACQGSDASPRYPSTAYEGRVDVVIDPPGGRAHDERGRGTARFTPASGGAMKLSVIGAISNPDGDAGLLLDGRMTRDGGWSGRMGDVRVDIDGQGRVSGGGVVHPQAYTVTGQVSPASFDMVVVVELLEPNAGGLPRGTKLRFTYDLEQPGQAPSTARRRGRRADMENCRNVAYEVRPVPDPAGGTLVMRRMPVCRD</sequence>
<evidence type="ECO:0008006" key="4">
    <source>
        <dbReference type="Google" id="ProtNLM"/>
    </source>
</evidence>
<comment type="caution">
    <text evidence="2">The sequence shown here is derived from an EMBL/GenBank/DDBJ whole genome shotgun (WGS) entry which is preliminary data.</text>
</comment>
<gene>
    <name evidence="2" type="ORF">ACFFFU_06320</name>
</gene>
<evidence type="ECO:0000256" key="1">
    <source>
        <dbReference type="SAM" id="SignalP"/>
    </source>
</evidence>
<name>A0ABV6SVA4_9GAMM</name>
<evidence type="ECO:0000313" key="3">
    <source>
        <dbReference type="Proteomes" id="UP001589898"/>
    </source>
</evidence>
<dbReference type="PROSITE" id="PS51257">
    <property type="entry name" value="PROKAR_LIPOPROTEIN"/>
    <property type="match status" value="1"/>
</dbReference>
<dbReference type="RefSeq" id="WP_189498324.1">
    <property type="nucleotide sequence ID" value="NZ_BMZT01000009.1"/>
</dbReference>
<feature type="chain" id="PRO_5047380823" description="Lipoprotein" evidence="1">
    <location>
        <begin position="23"/>
        <end position="211"/>
    </location>
</feature>
<reference evidence="2 3" key="1">
    <citation type="submission" date="2024-09" db="EMBL/GenBank/DDBJ databases">
        <authorList>
            <person name="Sun Q."/>
            <person name="Mori K."/>
        </authorList>
    </citation>
    <scope>NUCLEOTIDE SEQUENCE [LARGE SCALE GENOMIC DNA]</scope>
    <source>
        <strain evidence="2 3">KCTC 52403</strain>
    </source>
</reference>
<dbReference type="Proteomes" id="UP001589898">
    <property type="component" value="Unassembled WGS sequence"/>
</dbReference>
<keyword evidence="3" id="KW-1185">Reference proteome</keyword>
<dbReference type="EMBL" id="JBHLTF010000027">
    <property type="protein sequence ID" value="MFC0717359.1"/>
    <property type="molecule type" value="Genomic_DNA"/>
</dbReference>
<proteinExistence type="predicted"/>
<protein>
    <recommendedName>
        <fullName evidence="4">Lipoprotein</fullName>
    </recommendedName>
</protein>
<evidence type="ECO:0000313" key="2">
    <source>
        <dbReference type="EMBL" id="MFC0717359.1"/>
    </source>
</evidence>
<accession>A0ABV6SVA4</accession>
<keyword evidence="1" id="KW-0732">Signal</keyword>
<organism evidence="2 3">
    <name type="scientific">Luteimonas padinae</name>
    <dbReference type="NCBI Taxonomy" id="1714359"/>
    <lineage>
        <taxon>Bacteria</taxon>
        <taxon>Pseudomonadati</taxon>
        <taxon>Pseudomonadota</taxon>
        <taxon>Gammaproteobacteria</taxon>
        <taxon>Lysobacterales</taxon>
        <taxon>Lysobacteraceae</taxon>
        <taxon>Luteimonas</taxon>
    </lineage>
</organism>
<feature type="signal peptide" evidence="1">
    <location>
        <begin position="1"/>
        <end position="22"/>
    </location>
</feature>